<gene>
    <name evidence="3" type="primary">LOC107902300</name>
</gene>
<dbReference type="OrthoDB" id="2272416at2759"/>
<dbReference type="Pfam" id="PF03732">
    <property type="entry name" value="Retrotrans_gag"/>
    <property type="match status" value="1"/>
</dbReference>
<dbReference type="SMR" id="A0A1U8J0Y3"/>
<accession>A0A1U8J0Y3</accession>
<reference evidence="3" key="2">
    <citation type="submission" date="2025-08" db="UniProtKB">
        <authorList>
            <consortium name="RefSeq"/>
        </authorList>
    </citation>
    <scope>IDENTIFICATION</scope>
</reference>
<dbReference type="RefSeq" id="XP_016684000.1">
    <property type="nucleotide sequence ID" value="XM_016828511.1"/>
</dbReference>
<dbReference type="GeneID" id="107902300"/>
<reference evidence="2" key="1">
    <citation type="journal article" date="2020" name="Nat. Genet.">
        <title>Genomic diversifications of five Gossypium allopolyploid species and their impact on cotton improvement.</title>
        <authorList>
            <person name="Chen Z.J."/>
            <person name="Sreedasyam A."/>
            <person name="Ando A."/>
            <person name="Song Q."/>
            <person name="De Santiago L.M."/>
            <person name="Hulse-Kemp A.M."/>
            <person name="Ding M."/>
            <person name="Ye W."/>
            <person name="Kirkbride R.C."/>
            <person name="Jenkins J."/>
            <person name="Plott C."/>
            <person name="Lovell J."/>
            <person name="Lin Y.M."/>
            <person name="Vaughn R."/>
            <person name="Liu B."/>
            <person name="Simpson S."/>
            <person name="Scheffler B.E."/>
            <person name="Wen L."/>
            <person name="Saski C.A."/>
            <person name="Grover C.E."/>
            <person name="Hu G."/>
            <person name="Conover J.L."/>
            <person name="Carlson J.W."/>
            <person name="Shu S."/>
            <person name="Boston L.B."/>
            <person name="Williams M."/>
            <person name="Peterson D.G."/>
            <person name="McGee K."/>
            <person name="Jones D.C."/>
            <person name="Wendel J.F."/>
            <person name="Stelly D.M."/>
            <person name="Grimwood J."/>
            <person name="Schmutz J."/>
        </authorList>
    </citation>
    <scope>NUCLEOTIDE SEQUENCE [LARGE SCALE GENOMIC DNA]</scope>
    <source>
        <strain evidence="2">cv. TM-1</strain>
    </source>
</reference>
<feature type="domain" description="Retrotransposon gag" evidence="1">
    <location>
        <begin position="34"/>
        <end position="127"/>
    </location>
</feature>
<name>A0A1U8J0Y3_GOSHI</name>
<dbReference type="PANTHER" id="PTHR34482">
    <property type="entry name" value="DNA DAMAGE-INDUCIBLE PROTEIN 1-LIKE"/>
    <property type="match status" value="1"/>
</dbReference>
<dbReference type="KEGG" id="ghi:107902300"/>
<proteinExistence type="predicted"/>
<dbReference type="Proteomes" id="UP000818029">
    <property type="component" value="Chromosome A13"/>
</dbReference>
<sequence length="138" mass="16733">MDDDPERAKFCLENTMRVLNKLSCTPKESLKCPVSLLKDTAYHWWKTISSVVPRESIIWEFFQAEFRKKYISQRFLDQKWKEFLKLKQGNRTMSKYEKEFVRLSQYAKEWVQTEVEMRKRFEEGLNQEINLLIVIAEI</sequence>
<dbReference type="PaxDb" id="3635-A0A1U8J0Y3"/>
<keyword evidence="2" id="KW-1185">Reference proteome</keyword>
<protein>
    <recommendedName>
        <fullName evidence="1">Retrotransposon gag domain-containing protein</fullName>
    </recommendedName>
</protein>
<dbReference type="AlphaFoldDB" id="A0A1U8J0Y3"/>
<dbReference type="PANTHER" id="PTHR34482:SF36">
    <property type="entry name" value="RETROTRANSPOSON GAG DOMAIN-CONTAINING PROTEIN"/>
    <property type="match status" value="1"/>
</dbReference>
<organism evidence="2 3">
    <name type="scientific">Gossypium hirsutum</name>
    <name type="common">Upland cotton</name>
    <name type="synonym">Gossypium mexicanum</name>
    <dbReference type="NCBI Taxonomy" id="3635"/>
    <lineage>
        <taxon>Eukaryota</taxon>
        <taxon>Viridiplantae</taxon>
        <taxon>Streptophyta</taxon>
        <taxon>Embryophyta</taxon>
        <taxon>Tracheophyta</taxon>
        <taxon>Spermatophyta</taxon>
        <taxon>Magnoliopsida</taxon>
        <taxon>eudicotyledons</taxon>
        <taxon>Gunneridae</taxon>
        <taxon>Pentapetalae</taxon>
        <taxon>rosids</taxon>
        <taxon>malvids</taxon>
        <taxon>Malvales</taxon>
        <taxon>Malvaceae</taxon>
        <taxon>Malvoideae</taxon>
        <taxon>Gossypium</taxon>
    </lineage>
</organism>
<evidence type="ECO:0000259" key="1">
    <source>
        <dbReference type="Pfam" id="PF03732"/>
    </source>
</evidence>
<evidence type="ECO:0000313" key="3">
    <source>
        <dbReference type="RefSeq" id="XP_016684000.1"/>
    </source>
</evidence>
<dbReference type="InterPro" id="IPR005162">
    <property type="entry name" value="Retrotrans_gag_dom"/>
</dbReference>
<evidence type="ECO:0000313" key="2">
    <source>
        <dbReference type="Proteomes" id="UP000818029"/>
    </source>
</evidence>